<evidence type="ECO:0000256" key="1">
    <source>
        <dbReference type="SAM" id="MobiDB-lite"/>
    </source>
</evidence>
<keyword evidence="3" id="KW-1185">Reference proteome</keyword>
<protein>
    <submittedName>
        <fullName evidence="2">DNA polymerase III subunit chi</fullName>
    </submittedName>
</protein>
<evidence type="ECO:0000313" key="3">
    <source>
        <dbReference type="Proteomes" id="UP000669060"/>
    </source>
</evidence>
<dbReference type="RefSeq" id="WP_208312795.1">
    <property type="nucleotide sequence ID" value="NZ_JAELYA010000002.1"/>
</dbReference>
<dbReference type="Proteomes" id="UP000669060">
    <property type="component" value="Unassembled WGS sequence"/>
</dbReference>
<proteinExistence type="predicted"/>
<feature type="region of interest" description="Disordered" evidence="1">
    <location>
        <begin position="1"/>
        <end position="88"/>
    </location>
</feature>
<reference evidence="2 3" key="1">
    <citation type="submission" date="2020-12" db="EMBL/GenBank/DDBJ databases">
        <title>Pseudomonas schmalbachii sp. nov. isolated from millipede gut.</title>
        <authorList>
            <person name="Shelomi M."/>
        </authorList>
    </citation>
    <scope>NUCLEOTIDE SEQUENCE [LARGE SCALE GENOMIC DNA]</scope>
    <source>
        <strain evidence="2 3">Milli4</strain>
    </source>
</reference>
<sequence length="133" mass="14860">MENQKPPKDPDHLLDDLESIHELLGESGNEPPLLTESFEPDSIPLLSDVVTPAPRPPQPAAEPLDDDLPVEPPLLTIPAPGANSEQGRLDSELRDAARTILQDVIDEFVPQIEAELQRRLEDRLQWILTKREP</sequence>
<dbReference type="EMBL" id="JAELYA010000002">
    <property type="protein sequence ID" value="MBO3274949.1"/>
    <property type="molecule type" value="Genomic_DNA"/>
</dbReference>
<evidence type="ECO:0000313" key="2">
    <source>
        <dbReference type="EMBL" id="MBO3274949.1"/>
    </source>
</evidence>
<comment type="caution">
    <text evidence="2">The sequence shown here is derived from an EMBL/GenBank/DDBJ whole genome shotgun (WGS) entry which is preliminary data.</text>
</comment>
<accession>A0ABS3TQV7</accession>
<name>A0ABS3TQV7_9PSED</name>
<feature type="compositionally biased region" description="Basic and acidic residues" evidence="1">
    <location>
        <begin position="1"/>
        <end position="24"/>
    </location>
</feature>
<gene>
    <name evidence="2" type="ORF">JFY56_06915</name>
</gene>
<organism evidence="2 3">
    <name type="scientific">Pseudomonas schmalbachii</name>
    <dbReference type="NCBI Taxonomy" id="2816993"/>
    <lineage>
        <taxon>Bacteria</taxon>
        <taxon>Pseudomonadati</taxon>
        <taxon>Pseudomonadota</taxon>
        <taxon>Gammaproteobacteria</taxon>
        <taxon>Pseudomonadales</taxon>
        <taxon>Pseudomonadaceae</taxon>
        <taxon>Pseudomonas</taxon>
    </lineage>
</organism>